<proteinExistence type="predicted"/>
<organism evidence="2 3">
    <name type="scientific">Sphingomonas kyungheensis</name>
    <dbReference type="NCBI Taxonomy" id="1069987"/>
    <lineage>
        <taxon>Bacteria</taxon>
        <taxon>Pseudomonadati</taxon>
        <taxon>Pseudomonadota</taxon>
        <taxon>Alphaproteobacteria</taxon>
        <taxon>Sphingomonadales</taxon>
        <taxon>Sphingomonadaceae</taxon>
        <taxon>Sphingomonas</taxon>
    </lineage>
</organism>
<dbReference type="PANTHER" id="PTHR37512">
    <property type="entry name" value="TRIFUNCTIONAL NAD BIOSYNTHESIS/REGULATOR PROTEIN NADR"/>
    <property type="match status" value="1"/>
</dbReference>
<dbReference type="InterPro" id="IPR027417">
    <property type="entry name" value="P-loop_NTPase"/>
</dbReference>
<evidence type="ECO:0000313" key="3">
    <source>
        <dbReference type="Proteomes" id="UP001367771"/>
    </source>
</evidence>
<comment type="caution">
    <text evidence="2">The sequence shown here is derived from an EMBL/GenBank/DDBJ whole genome shotgun (WGS) entry which is preliminary data.</text>
</comment>
<gene>
    <name evidence="2" type="ORF">V8201_06110</name>
</gene>
<dbReference type="RefSeq" id="WP_037530335.1">
    <property type="nucleotide sequence ID" value="NZ_JBBBDM010000002.1"/>
</dbReference>
<dbReference type="EMBL" id="JBBBDM010000002">
    <property type="protein sequence ID" value="MEI5686649.1"/>
    <property type="molecule type" value="Genomic_DNA"/>
</dbReference>
<dbReference type="InterPro" id="IPR038727">
    <property type="entry name" value="NadR/Ttd14_AAA_dom"/>
</dbReference>
<dbReference type="InterPro" id="IPR052735">
    <property type="entry name" value="NAD_biosynth-regulator"/>
</dbReference>
<dbReference type="SUPFAM" id="SSF52540">
    <property type="entry name" value="P-loop containing nucleoside triphosphate hydrolases"/>
    <property type="match status" value="1"/>
</dbReference>
<keyword evidence="3" id="KW-1185">Reference proteome</keyword>
<dbReference type="Proteomes" id="UP001367771">
    <property type="component" value="Unassembled WGS sequence"/>
</dbReference>
<accession>A0ABU8H0X6</accession>
<evidence type="ECO:0000259" key="1">
    <source>
        <dbReference type="Pfam" id="PF13521"/>
    </source>
</evidence>
<dbReference type="PANTHER" id="PTHR37512:SF1">
    <property type="entry name" value="NADR_TTD14 AAA DOMAIN-CONTAINING PROTEIN"/>
    <property type="match status" value="1"/>
</dbReference>
<dbReference type="Gene3D" id="3.40.50.300">
    <property type="entry name" value="P-loop containing nucleotide triphosphate hydrolases"/>
    <property type="match status" value="1"/>
</dbReference>
<feature type="domain" description="NadR/Ttd14 AAA" evidence="1">
    <location>
        <begin position="6"/>
        <end position="160"/>
    </location>
</feature>
<evidence type="ECO:0000313" key="2">
    <source>
        <dbReference type="EMBL" id="MEI5686649.1"/>
    </source>
</evidence>
<sequence length="174" mass="19519">MIPRSICLHGPESTGKSTMLPRLSQHFGGAPCVAEFGRAYTEAFGTDLTMADLVEIGKGHDAKVRHALADRNYPVITDTDPLMTAVWAEMLFHRRDPWFTTWTNTADIYLLFDIDLPWVEDGTRMFGDEAARRKFFELSKAVLEERRLPWALVSGQGSARYLSALRGIESLAQG</sequence>
<name>A0ABU8H0X6_9SPHN</name>
<protein>
    <submittedName>
        <fullName evidence="2">AAA family ATPase</fullName>
    </submittedName>
</protein>
<dbReference type="Pfam" id="PF13521">
    <property type="entry name" value="AAA_28"/>
    <property type="match status" value="1"/>
</dbReference>
<reference evidence="2 3" key="1">
    <citation type="journal article" date="2013" name="Int. J. Syst. Evol. Microbiol.">
        <title>Sphingomonas kyungheensis sp. nov., a bacterium with ginsenoside-converting activity isolated from soil of a ginseng field.</title>
        <authorList>
            <person name="Son H.M."/>
            <person name="Yang J.E."/>
            <person name="Park Y."/>
            <person name="Han C.K."/>
            <person name="Kim S.G."/>
            <person name="Kook M."/>
            <person name="Yi T.H."/>
        </authorList>
    </citation>
    <scope>NUCLEOTIDE SEQUENCE [LARGE SCALE GENOMIC DNA]</scope>
    <source>
        <strain evidence="2 3">LMG 26582</strain>
    </source>
</reference>